<evidence type="ECO:0000313" key="3">
    <source>
        <dbReference type="Proteomes" id="UP000269323"/>
    </source>
</evidence>
<dbReference type="EMBL" id="MH884648">
    <property type="protein sequence ID" value="AYD87688.1"/>
    <property type="molecule type" value="Genomic_DNA"/>
</dbReference>
<evidence type="ECO:0000256" key="1">
    <source>
        <dbReference type="SAM" id="MobiDB-lite"/>
    </source>
</evidence>
<organism evidence="2 3">
    <name type="scientific">Caulobacter phage Kronos</name>
    <dbReference type="NCBI Taxonomy" id="2340873"/>
    <lineage>
        <taxon>Viruses</taxon>
        <taxon>Duplodnaviria</taxon>
        <taxon>Heunggongvirae</taxon>
        <taxon>Uroviricota</taxon>
        <taxon>Caudoviricetes</taxon>
        <taxon>Caudoviricetes incertae sedis</taxon>
        <taxon>Kronosvirus</taxon>
        <taxon>Kronosvirus pelion</taxon>
    </lineage>
</organism>
<protein>
    <submittedName>
        <fullName evidence="2">Uncharacterized protein</fullName>
    </submittedName>
</protein>
<accession>A0A386KQ10</accession>
<reference evidence="2 3" key="1">
    <citation type="submission" date="2018-08" db="EMBL/GenBank/DDBJ databases">
        <title>The isolation and characterization of a novel rhizosphere caulophage that is similar to lambdoid phages.</title>
        <authorList>
            <person name="Berrios L."/>
            <person name="Ely B."/>
        </authorList>
    </citation>
    <scope>NUCLEOTIDE SEQUENCE [LARGE SCALE GENOMIC DNA]</scope>
</reference>
<feature type="region of interest" description="Disordered" evidence="1">
    <location>
        <begin position="102"/>
        <end position="142"/>
    </location>
</feature>
<proteinExistence type="predicted"/>
<keyword evidence="3" id="KW-1185">Reference proteome</keyword>
<sequence>MSLRKKGPEPGSFTDLIAGYRNGRLLAELNSETSALALACAQLRKGGSITLTISLDPEQVGNGFDIHASISTKLPKPKLPKSQAFMDASGRLHRTDPAQAEMFGEVDHDPVTGEVIEGTAQSRPYTPPPVDGERPKLAAVPK</sequence>
<evidence type="ECO:0000313" key="2">
    <source>
        <dbReference type="EMBL" id="AYD87688.1"/>
    </source>
</evidence>
<name>A0A386KQ10_9CAUD</name>
<dbReference type="Proteomes" id="UP000269323">
    <property type="component" value="Segment"/>
</dbReference>